<dbReference type="Proteomes" id="UP001214441">
    <property type="component" value="Unassembled WGS sequence"/>
</dbReference>
<gene>
    <name evidence="1" type="ORF">NMN56_035695</name>
</gene>
<sequence>MNGWRELAGPWARATLPDGQELDVIVTSRTRTRDGRWWYDCEAILPSRTEHADGRTEAKGAPTPICVAADHITPVPGEDYSAVPTDGITAGRPWLAVRVHGPRDEHPWWCLHRPDCGQATEYRQHRRLTTQEAATLLATAEEAHACTVCRPDRALRAH</sequence>
<dbReference type="InterPro" id="IPR046200">
    <property type="entry name" value="DUF6233"/>
</dbReference>
<protein>
    <submittedName>
        <fullName evidence="1">DUF6233 domain-containing protein</fullName>
    </submittedName>
</protein>
<dbReference type="EMBL" id="JANCPR020000053">
    <property type="protein sequence ID" value="MDJ1137199.1"/>
    <property type="molecule type" value="Genomic_DNA"/>
</dbReference>
<evidence type="ECO:0000313" key="1">
    <source>
        <dbReference type="EMBL" id="MDJ1137199.1"/>
    </source>
</evidence>
<accession>A0ABT7A855</accession>
<dbReference type="Pfam" id="PF19746">
    <property type="entry name" value="DUF6233"/>
    <property type="match status" value="1"/>
</dbReference>
<organism evidence="1 2">
    <name type="scientific">Streptomyces iconiensis</name>
    <dbReference type="NCBI Taxonomy" id="1384038"/>
    <lineage>
        <taxon>Bacteria</taxon>
        <taxon>Bacillati</taxon>
        <taxon>Actinomycetota</taxon>
        <taxon>Actinomycetes</taxon>
        <taxon>Kitasatosporales</taxon>
        <taxon>Streptomycetaceae</taxon>
        <taxon>Streptomyces</taxon>
    </lineage>
</organism>
<evidence type="ECO:0000313" key="2">
    <source>
        <dbReference type="Proteomes" id="UP001214441"/>
    </source>
</evidence>
<name>A0ABT7A855_9ACTN</name>
<reference evidence="1 2" key="1">
    <citation type="submission" date="2023-05" db="EMBL/GenBank/DDBJ databases">
        <title>Streptantibioticus silvisoli sp. nov., acidotolerant actinomycetes 1 from pine litter.</title>
        <authorList>
            <person name="Swiecimska M."/>
            <person name="Golinska P."/>
            <person name="Sangal V."/>
            <person name="Wachnowicz B."/>
            <person name="Goodfellow M."/>
        </authorList>
    </citation>
    <scope>NUCLEOTIDE SEQUENCE [LARGE SCALE GENOMIC DNA]</scope>
    <source>
        <strain evidence="1 2">DSM 42109</strain>
    </source>
</reference>
<keyword evidence="2" id="KW-1185">Reference proteome</keyword>
<proteinExistence type="predicted"/>
<comment type="caution">
    <text evidence="1">The sequence shown here is derived from an EMBL/GenBank/DDBJ whole genome shotgun (WGS) entry which is preliminary data.</text>
</comment>
<dbReference type="RefSeq" id="WP_274044212.1">
    <property type="nucleotide sequence ID" value="NZ_JANCPR020000053.1"/>
</dbReference>